<evidence type="ECO:0000256" key="1">
    <source>
        <dbReference type="SAM" id="Phobius"/>
    </source>
</evidence>
<feature type="transmembrane region" description="Helical" evidence="1">
    <location>
        <begin position="12"/>
        <end position="36"/>
    </location>
</feature>
<keyword evidence="3" id="KW-1185">Reference proteome</keyword>
<reference evidence="2 3" key="1">
    <citation type="submission" date="2023-07" db="EMBL/GenBank/DDBJ databases">
        <title>Description of novel actinomycetes strains, isolated from tidal flat sediment.</title>
        <authorList>
            <person name="Lu C."/>
        </authorList>
    </citation>
    <scope>NUCLEOTIDE SEQUENCE [LARGE SCALE GENOMIC DNA]</scope>
    <source>
        <strain evidence="2 3">SYSU T00b441</strain>
    </source>
</reference>
<feature type="transmembrane region" description="Helical" evidence="1">
    <location>
        <begin position="91"/>
        <end position="109"/>
    </location>
</feature>
<organism evidence="2 3">
    <name type="scientific">Actinotalea lenta</name>
    <dbReference type="NCBI Taxonomy" id="3064654"/>
    <lineage>
        <taxon>Bacteria</taxon>
        <taxon>Bacillati</taxon>
        <taxon>Actinomycetota</taxon>
        <taxon>Actinomycetes</taxon>
        <taxon>Micrococcales</taxon>
        <taxon>Cellulomonadaceae</taxon>
        <taxon>Actinotalea</taxon>
    </lineage>
</organism>
<evidence type="ECO:0000313" key="3">
    <source>
        <dbReference type="Proteomes" id="UP001232536"/>
    </source>
</evidence>
<keyword evidence="1" id="KW-1133">Transmembrane helix</keyword>
<dbReference type="Pfam" id="PF14017">
    <property type="entry name" value="DUF4233"/>
    <property type="match status" value="1"/>
</dbReference>
<keyword evidence="1" id="KW-0812">Transmembrane</keyword>
<dbReference type="RefSeq" id="WP_304600945.1">
    <property type="nucleotide sequence ID" value="NZ_JAUQYO010000001.1"/>
</dbReference>
<proteinExistence type="predicted"/>
<sequence>MPRPPRPRSARRQFCATILGLEVFVVLFAALVVFGLDLVGPRSLALGGGALALSLAVAAGLQGRPGGIVVGSALQVPLLAAGIWLSMPMLVVVAVLFAALWVTAVRLGGRIDRERAARAAAG</sequence>
<accession>A0ABT9D8U2</accession>
<protein>
    <submittedName>
        <fullName evidence="2">DUF4233 domain-containing protein</fullName>
    </submittedName>
</protein>
<dbReference type="InterPro" id="IPR025327">
    <property type="entry name" value="DUF4233"/>
</dbReference>
<gene>
    <name evidence="2" type="ORF">Q6348_08925</name>
</gene>
<name>A0ABT9D8U2_9CELL</name>
<keyword evidence="1" id="KW-0472">Membrane</keyword>
<evidence type="ECO:0000313" key="2">
    <source>
        <dbReference type="EMBL" id="MDO8107315.1"/>
    </source>
</evidence>
<dbReference type="EMBL" id="JAUQYP010000001">
    <property type="protein sequence ID" value="MDO8107315.1"/>
    <property type="molecule type" value="Genomic_DNA"/>
</dbReference>
<comment type="caution">
    <text evidence="2">The sequence shown here is derived from an EMBL/GenBank/DDBJ whole genome shotgun (WGS) entry which is preliminary data.</text>
</comment>
<dbReference type="Proteomes" id="UP001232536">
    <property type="component" value="Unassembled WGS sequence"/>
</dbReference>